<gene>
    <name evidence="2" type="ORF">WJX84_005276</name>
</gene>
<feature type="domain" description="Dynamin-type G" evidence="1">
    <location>
        <begin position="69"/>
        <end position="321"/>
    </location>
</feature>
<reference evidence="2 3" key="1">
    <citation type="journal article" date="2024" name="Nat. Commun.">
        <title>Phylogenomics reveals the evolutionary origins of lichenization in chlorophyte algae.</title>
        <authorList>
            <person name="Puginier C."/>
            <person name="Libourel C."/>
            <person name="Otte J."/>
            <person name="Skaloud P."/>
            <person name="Haon M."/>
            <person name="Grisel S."/>
            <person name="Petersen M."/>
            <person name="Berrin J.G."/>
            <person name="Delaux P.M."/>
            <person name="Dal Grande F."/>
            <person name="Keller J."/>
        </authorList>
    </citation>
    <scope>NUCLEOTIDE SEQUENCE [LARGE SCALE GENOMIC DNA]</scope>
    <source>
        <strain evidence="2 3">SAG 2523</strain>
    </source>
</reference>
<evidence type="ECO:0000313" key="3">
    <source>
        <dbReference type="Proteomes" id="UP001485043"/>
    </source>
</evidence>
<dbReference type="GO" id="GO:0031966">
    <property type="term" value="C:mitochondrial membrane"/>
    <property type="evidence" value="ECO:0007669"/>
    <property type="project" value="TreeGrafter"/>
</dbReference>
<evidence type="ECO:0000313" key="2">
    <source>
        <dbReference type="EMBL" id="KAK9844227.1"/>
    </source>
</evidence>
<dbReference type="InterPro" id="IPR027417">
    <property type="entry name" value="P-loop_NTPase"/>
</dbReference>
<keyword evidence="3" id="KW-1185">Reference proteome</keyword>
<proteinExistence type="predicted"/>
<dbReference type="InterPro" id="IPR030381">
    <property type="entry name" value="G_DYNAMIN_dom"/>
</dbReference>
<dbReference type="GO" id="GO:0006897">
    <property type="term" value="P:endocytosis"/>
    <property type="evidence" value="ECO:0007669"/>
    <property type="project" value="TreeGrafter"/>
</dbReference>
<dbReference type="PANTHER" id="PTHR11566:SF67">
    <property type="entry name" value="DYNAMIN-LIKE 120 KDA PROTEIN, MITOCHONDRIAL"/>
    <property type="match status" value="1"/>
</dbReference>
<dbReference type="GO" id="GO:0005758">
    <property type="term" value="C:mitochondrial intermembrane space"/>
    <property type="evidence" value="ECO:0007669"/>
    <property type="project" value="TreeGrafter"/>
</dbReference>
<dbReference type="SMART" id="SM00053">
    <property type="entry name" value="DYNc"/>
    <property type="match status" value="1"/>
</dbReference>
<comment type="caution">
    <text evidence="2">The sequence shown here is derived from an EMBL/GenBank/DDBJ whole genome shotgun (WGS) entry which is preliminary data.</text>
</comment>
<name>A0AAW1SE26_9CHLO</name>
<dbReference type="GO" id="GO:0008053">
    <property type="term" value="P:mitochondrial fusion"/>
    <property type="evidence" value="ECO:0007669"/>
    <property type="project" value="TreeGrafter"/>
</dbReference>
<dbReference type="GO" id="GO:0005525">
    <property type="term" value="F:GTP binding"/>
    <property type="evidence" value="ECO:0007669"/>
    <property type="project" value="InterPro"/>
</dbReference>
<dbReference type="GO" id="GO:0003924">
    <property type="term" value="F:GTPase activity"/>
    <property type="evidence" value="ECO:0007669"/>
    <property type="project" value="InterPro"/>
</dbReference>
<dbReference type="GO" id="GO:0008017">
    <property type="term" value="F:microtubule binding"/>
    <property type="evidence" value="ECO:0007669"/>
    <property type="project" value="TreeGrafter"/>
</dbReference>
<dbReference type="GO" id="GO:0016559">
    <property type="term" value="P:peroxisome fission"/>
    <property type="evidence" value="ECO:0007669"/>
    <property type="project" value="TreeGrafter"/>
</dbReference>
<dbReference type="AlphaFoldDB" id="A0AAW1SE26"/>
<dbReference type="GO" id="GO:0005874">
    <property type="term" value="C:microtubule"/>
    <property type="evidence" value="ECO:0007669"/>
    <property type="project" value="TreeGrafter"/>
</dbReference>
<dbReference type="GO" id="GO:0048312">
    <property type="term" value="P:intracellular distribution of mitochondria"/>
    <property type="evidence" value="ECO:0007669"/>
    <property type="project" value="TreeGrafter"/>
</dbReference>
<dbReference type="EMBL" id="JALJOV010001649">
    <property type="protein sequence ID" value="KAK9844227.1"/>
    <property type="molecule type" value="Genomic_DNA"/>
</dbReference>
<dbReference type="GO" id="GO:0000266">
    <property type="term" value="P:mitochondrial fission"/>
    <property type="evidence" value="ECO:0007669"/>
    <property type="project" value="TreeGrafter"/>
</dbReference>
<dbReference type="PANTHER" id="PTHR11566">
    <property type="entry name" value="DYNAMIN"/>
    <property type="match status" value="1"/>
</dbReference>
<dbReference type="PROSITE" id="PS51718">
    <property type="entry name" value="G_DYNAMIN_2"/>
    <property type="match status" value="1"/>
</dbReference>
<accession>A0AAW1SE26</accession>
<dbReference type="Proteomes" id="UP001485043">
    <property type="component" value="Unassembled WGS sequence"/>
</dbReference>
<dbReference type="InterPro" id="IPR045063">
    <property type="entry name" value="Dynamin_N"/>
</dbReference>
<sequence length="321" mass="35428">MRSLRLLIEGDQNGATSATPGLRQVLNGQQGRNSGFGDGSTLPAQAQTGPIGKFQKALLPLDLIVPLDRFRLPGLVCLGNQSTGKSSLLESITKCPIFPRGTSMITRTPVHLCLEHVASAADSKTEIRFGAGPMERLTSEKAIVEAVRQRMDLIPAGTIVNQPMIVRICKPDVPTMEIVDLPGIRERPADAKQMTTAIVNEYLADEETLVLCVVDATFADLTSAQSIRFVETWRKQDKTIIVLTKADVLHESEIEAKLMQRVLGQQSDEDIGCFAGCVAVINRKHHDQESAEYQKKRRSAEEHLRSLMEARHIIEHIDDEM</sequence>
<dbReference type="Gene3D" id="3.40.50.300">
    <property type="entry name" value="P-loop containing nucleotide triphosphate hydrolases"/>
    <property type="match status" value="1"/>
</dbReference>
<dbReference type="Pfam" id="PF00350">
    <property type="entry name" value="Dynamin_N"/>
    <property type="match status" value="1"/>
</dbReference>
<organism evidence="2 3">
    <name type="scientific">Apatococcus fuscideae</name>
    <dbReference type="NCBI Taxonomy" id="2026836"/>
    <lineage>
        <taxon>Eukaryota</taxon>
        <taxon>Viridiplantae</taxon>
        <taxon>Chlorophyta</taxon>
        <taxon>core chlorophytes</taxon>
        <taxon>Trebouxiophyceae</taxon>
        <taxon>Chlorellales</taxon>
        <taxon>Chlorellaceae</taxon>
        <taxon>Apatococcus</taxon>
    </lineage>
</organism>
<dbReference type="InterPro" id="IPR001401">
    <property type="entry name" value="Dynamin_GTPase"/>
</dbReference>
<protein>
    <recommendedName>
        <fullName evidence="1">Dynamin-type G domain-containing protein</fullName>
    </recommendedName>
</protein>
<dbReference type="PRINTS" id="PR00195">
    <property type="entry name" value="DYNAMIN"/>
</dbReference>
<evidence type="ECO:0000259" key="1">
    <source>
        <dbReference type="PROSITE" id="PS51718"/>
    </source>
</evidence>
<dbReference type="SUPFAM" id="SSF52540">
    <property type="entry name" value="P-loop containing nucleoside triphosphate hydrolases"/>
    <property type="match status" value="1"/>
</dbReference>
<dbReference type="InterPro" id="IPR022812">
    <property type="entry name" value="Dynamin"/>
</dbReference>